<keyword evidence="10 15" id="KW-0798">TonB box</keyword>
<keyword evidence="3 14" id="KW-0813">Transport</keyword>
<keyword evidence="6 14" id="KW-0812">Transmembrane</keyword>
<dbReference type="InterPro" id="IPR036942">
    <property type="entry name" value="Beta-barrel_TonB_sf"/>
</dbReference>
<dbReference type="GO" id="GO:0009279">
    <property type="term" value="C:cell outer membrane"/>
    <property type="evidence" value="ECO:0007669"/>
    <property type="project" value="UniProtKB-SubCell"/>
</dbReference>
<protein>
    <submittedName>
        <fullName evidence="19">Iron complex outermembrane recepter protein</fullName>
    </submittedName>
</protein>
<evidence type="ECO:0000256" key="13">
    <source>
        <dbReference type="ARBA" id="ARBA00023237"/>
    </source>
</evidence>
<evidence type="ECO:0000256" key="6">
    <source>
        <dbReference type="ARBA" id="ARBA00022692"/>
    </source>
</evidence>
<evidence type="ECO:0000256" key="10">
    <source>
        <dbReference type="ARBA" id="ARBA00023077"/>
    </source>
</evidence>
<dbReference type="AlphaFoldDB" id="A0A1H6TJ44"/>
<dbReference type="CDD" id="cd01347">
    <property type="entry name" value="ligand_gated_channel"/>
    <property type="match status" value="1"/>
</dbReference>
<evidence type="ECO:0000256" key="12">
    <source>
        <dbReference type="ARBA" id="ARBA00023170"/>
    </source>
</evidence>
<keyword evidence="9" id="KW-0406">Ion transport</keyword>
<keyword evidence="11 14" id="KW-0472">Membrane</keyword>
<evidence type="ECO:0000256" key="16">
    <source>
        <dbReference type="SAM" id="SignalP"/>
    </source>
</evidence>
<dbReference type="SUPFAM" id="SSF49452">
    <property type="entry name" value="Starch-binding domain-like"/>
    <property type="match status" value="1"/>
</dbReference>
<dbReference type="PROSITE" id="PS52016">
    <property type="entry name" value="TONB_DEPENDENT_REC_3"/>
    <property type="match status" value="1"/>
</dbReference>
<evidence type="ECO:0000256" key="11">
    <source>
        <dbReference type="ARBA" id="ARBA00023136"/>
    </source>
</evidence>
<dbReference type="RefSeq" id="WP_092168158.1">
    <property type="nucleotide sequence ID" value="NZ_FNZH01000001.1"/>
</dbReference>
<evidence type="ECO:0000259" key="17">
    <source>
        <dbReference type="Pfam" id="PF00593"/>
    </source>
</evidence>
<evidence type="ECO:0000256" key="15">
    <source>
        <dbReference type="RuleBase" id="RU003357"/>
    </source>
</evidence>
<dbReference type="InterPro" id="IPR010105">
    <property type="entry name" value="TonB_sidphr_rcpt"/>
</dbReference>
<evidence type="ECO:0000256" key="1">
    <source>
        <dbReference type="ARBA" id="ARBA00004571"/>
    </source>
</evidence>
<dbReference type="STRING" id="1416801.SAMN05192553_101166"/>
<keyword evidence="4 14" id="KW-1134">Transmembrane beta strand</keyword>
<gene>
    <name evidence="19" type="ORF">SAMN05192553_101166</name>
</gene>
<dbReference type="PANTHER" id="PTHR32552">
    <property type="entry name" value="FERRICHROME IRON RECEPTOR-RELATED"/>
    <property type="match status" value="1"/>
</dbReference>
<dbReference type="GO" id="GO:0038023">
    <property type="term" value="F:signaling receptor activity"/>
    <property type="evidence" value="ECO:0007669"/>
    <property type="project" value="InterPro"/>
</dbReference>
<proteinExistence type="inferred from homology"/>
<name>A0A1H6TJ44_9BACT</name>
<keyword evidence="8" id="KW-0408">Iron</keyword>
<feature type="chain" id="PRO_5011794454" evidence="16">
    <location>
        <begin position="23"/>
        <end position="821"/>
    </location>
</feature>
<keyword evidence="20" id="KW-1185">Reference proteome</keyword>
<keyword evidence="7 16" id="KW-0732">Signal</keyword>
<accession>A0A1H6TJ44</accession>
<dbReference type="Proteomes" id="UP000199403">
    <property type="component" value="Unassembled WGS sequence"/>
</dbReference>
<keyword evidence="5" id="KW-0410">Iron transport</keyword>
<organism evidence="19 20">
    <name type="scientific">Cyclobacterium xiamenense</name>
    <dbReference type="NCBI Taxonomy" id="1297121"/>
    <lineage>
        <taxon>Bacteria</taxon>
        <taxon>Pseudomonadati</taxon>
        <taxon>Bacteroidota</taxon>
        <taxon>Cytophagia</taxon>
        <taxon>Cytophagales</taxon>
        <taxon>Cyclobacteriaceae</taxon>
        <taxon>Cyclobacterium</taxon>
    </lineage>
</organism>
<feature type="domain" description="TonB-dependent receptor plug" evidence="18">
    <location>
        <begin position="137"/>
        <end position="235"/>
    </location>
</feature>
<dbReference type="SUPFAM" id="SSF56935">
    <property type="entry name" value="Porins"/>
    <property type="match status" value="1"/>
</dbReference>
<evidence type="ECO:0000256" key="14">
    <source>
        <dbReference type="PROSITE-ProRule" id="PRU01360"/>
    </source>
</evidence>
<evidence type="ECO:0000256" key="5">
    <source>
        <dbReference type="ARBA" id="ARBA00022496"/>
    </source>
</evidence>
<dbReference type="InterPro" id="IPR039426">
    <property type="entry name" value="TonB-dep_rcpt-like"/>
</dbReference>
<dbReference type="InterPro" id="IPR012910">
    <property type="entry name" value="Plug_dom"/>
</dbReference>
<dbReference type="InterPro" id="IPR037066">
    <property type="entry name" value="Plug_dom_sf"/>
</dbReference>
<dbReference type="GO" id="GO:0030246">
    <property type="term" value="F:carbohydrate binding"/>
    <property type="evidence" value="ECO:0007669"/>
    <property type="project" value="InterPro"/>
</dbReference>
<dbReference type="EMBL" id="FNZH01000001">
    <property type="protein sequence ID" value="SEI76270.1"/>
    <property type="molecule type" value="Genomic_DNA"/>
</dbReference>
<evidence type="ECO:0000259" key="18">
    <source>
        <dbReference type="Pfam" id="PF07715"/>
    </source>
</evidence>
<dbReference type="GO" id="GO:0015344">
    <property type="term" value="F:siderophore uptake transmembrane transporter activity"/>
    <property type="evidence" value="ECO:0007669"/>
    <property type="project" value="TreeGrafter"/>
</dbReference>
<dbReference type="Gene3D" id="2.40.170.20">
    <property type="entry name" value="TonB-dependent receptor, beta-barrel domain"/>
    <property type="match status" value="1"/>
</dbReference>
<dbReference type="InterPro" id="IPR000531">
    <property type="entry name" value="Beta-barrel_TonB"/>
</dbReference>
<feature type="signal peptide" evidence="16">
    <location>
        <begin position="1"/>
        <end position="22"/>
    </location>
</feature>
<dbReference type="Pfam" id="PF00593">
    <property type="entry name" value="TonB_dep_Rec_b-barrel"/>
    <property type="match status" value="1"/>
</dbReference>
<evidence type="ECO:0000256" key="7">
    <source>
        <dbReference type="ARBA" id="ARBA00022729"/>
    </source>
</evidence>
<comment type="similarity">
    <text evidence="2 14 15">Belongs to the TonB-dependent receptor family.</text>
</comment>
<evidence type="ECO:0000313" key="20">
    <source>
        <dbReference type="Proteomes" id="UP000199403"/>
    </source>
</evidence>
<dbReference type="NCBIfam" id="TIGR01783">
    <property type="entry name" value="TonB-siderophor"/>
    <property type="match status" value="1"/>
</dbReference>
<dbReference type="InterPro" id="IPR013784">
    <property type="entry name" value="Carb-bd-like_fold"/>
</dbReference>
<sequence length="821" mass="90775">MSRYLFFVFFLQVLLAAQPLKAQTGTLAGKVTNATGEPLPFASIALKSSATGTVTGADGSFSLPNLAPGSYTLMASSIGYETQSRVVTINAGKVTQVNVSLTQGLYALQTVEITGRREVGYDNKETYSATKTASLIKDVPATINFVTKELMLDQVAFTVNDVVKNVAGVNQFSFYNDITIRGFRVQGQRNFGTLLNGMRTFTSFWKPQLIPHIERVEVIKGPASALFGNASPGGAINRVTKKPLAESRKSISTTVGSFNTLRTLADFTGTMTEDKKLLYRLNIGFENSDGFRDLQFSRNLVVAPSFAFLPTDNTSLNFDIVYQDSKGRLDRGQAAFGNRNLFTTPITTSLSAINDFLDETTINATVSLRHQFSDQVSFNSSYQLSSYNEDLLEHRTSNRFASLGDGSIDDTKVAMRVFIRKRSWNNNSFNNYLNVDYQLGATRHTLLAGYDYFRQEQLPGGSQLEARSYLLQNGGTSNVFNPANAANYVMDANGNPATNVGHFDLTSPIANGMRDMSGYRYIQRTFNQFMQESHGIYLQNQSEFGPLKVLLGLRQEYFNDYLNYNSPAEETVDQQALLPRVGLVYSIHPTTNLYSTWVQGYQPQTAAAFINPEAGGPFDPLTSEMLEIGSKSNLFNDQLSATLAFYQIVERGGLYNANDPTNPERLVQLGEEEAQGFELNLSGNILPNWSIVAGYAFNDAKITAADEESVIGRQKPNAPRHTANVWTKYIFEGGVFKDLGIGLGYNHVSERFGSIVSGEEPDVFPSYGIVDTALFYKLDKVQFQININNVFDETHWVGGYDVIRAFPGSPRNILTTVSYSF</sequence>
<evidence type="ECO:0000256" key="2">
    <source>
        <dbReference type="ARBA" id="ARBA00009810"/>
    </source>
</evidence>
<comment type="subcellular location">
    <subcellularLocation>
        <location evidence="1 14">Cell outer membrane</location>
        <topology evidence="1 14">Multi-pass membrane protein</topology>
    </subcellularLocation>
</comment>
<reference evidence="20" key="1">
    <citation type="submission" date="2016-10" db="EMBL/GenBank/DDBJ databases">
        <authorList>
            <person name="Varghese N."/>
            <person name="Submissions S."/>
        </authorList>
    </citation>
    <scope>NUCLEOTIDE SEQUENCE [LARGE SCALE GENOMIC DNA]</scope>
    <source>
        <strain evidence="20">IBRC-M 10761</strain>
    </source>
</reference>
<evidence type="ECO:0000256" key="3">
    <source>
        <dbReference type="ARBA" id="ARBA00022448"/>
    </source>
</evidence>
<feature type="domain" description="TonB-dependent receptor-like beta-barrel" evidence="17">
    <location>
        <begin position="309"/>
        <end position="790"/>
    </location>
</feature>
<dbReference type="OrthoDB" id="9758472at2"/>
<dbReference type="Pfam" id="PF07715">
    <property type="entry name" value="Plug"/>
    <property type="match status" value="1"/>
</dbReference>
<dbReference type="Gene3D" id="2.170.130.10">
    <property type="entry name" value="TonB-dependent receptor, plug domain"/>
    <property type="match status" value="1"/>
</dbReference>
<evidence type="ECO:0000256" key="8">
    <source>
        <dbReference type="ARBA" id="ARBA00023004"/>
    </source>
</evidence>
<dbReference type="PANTHER" id="PTHR32552:SF68">
    <property type="entry name" value="FERRICHROME OUTER MEMBRANE TRANSPORTER_PHAGE RECEPTOR"/>
    <property type="match status" value="1"/>
</dbReference>
<evidence type="ECO:0000256" key="4">
    <source>
        <dbReference type="ARBA" id="ARBA00022452"/>
    </source>
</evidence>
<keyword evidence="13 14" id="KW-0998">Cell outer membrane</keyword>
<evidence type="ECO:0000313" key="19">
    <source>
        <dbReference type="EMBL" id="SEI76270.1"/>
    </source>
</evidence>
<evidence type="ECO:0000256" key="9">
    <source>
        <dbReference type="ARBA" id="ARBA00023065"/>
    </source>
</evidence>
<dbReference type="GO" id="GO:0015891">
    <property type="term" value="P:siderophore transport"/>
    <property type="evidence" value="ECO:0007669"/>
    <property type="project" value="InterPro"/>
</dbReference>
<keyword evidence="12" id="KW-0675">Receptor</keyword>
<dbReference type="Pfam" id="PF13620">
    <property type="entry name" value="CarboxypepD_reg"/>
    <property type="match status" value="1"/>
</dbReference>
<dbReference type="Gene3D" id="2.60.40.1120">
    <property type="entry name" value="Carboxypeptidase-like, regulatory domain"/>
    <property type="match status" value="1"/>
</dbReference>